<dbReference type="AlphaFoldDB" id="A0A6B2M477"/>
<dbReference type="EMBL" id="JAAGNX010000003">
    <property type="protein sequence ID" value="NDV63563.1"/>
    <property type="molecule type" value="Genomic_DNA"/>
</dbReference>
<evidence type="ECO:0000313" key="3">
    <source>
        <dbReference type="Proteomes" id="UP000478417"/>
    </source>
</evidence>
<proteinExistence type="predicted"/>
<accession>A0A6B2M477</accession>
<evidence type="ECO:0000256" key="1">
    <source>
        <dbReference type="SAM" id="MobiDB-lite"/>
    </source>
</evidence>
<organism evidence="2 3">
    <name type="scientific">Oceanipulchritudo coccoides</name>
    <dbReference type="NCBI Taxonomy" id="2706888"/>
    <lineage>
        <taxon>Bacteria</taxon>
        <taxon>Pseudomonadati</taxon>
        <taxon>Verrucomicrobiota</taxon>
        <taxon>Opitutia</taxon>
        <taxon>Puniceicoccales</taxon>
        <taxon>Oceanipulchritudinaceae</taxon>
        <taxon>Oceanipulchritudo</taxon>
    </lineage>
</organism>
<dbReference type="Pfam" id="PF04102">
    <property type="entry name" value="SlyX"/>
    <property type="match status" value="1"/>
</dbReference>
<sequence length="106" mass="11937">MRWITQTIPKGHTALPVACLFLRDKYAKPANSNPMTPEEAISHLERAVSRLEDHIRKQDAEMYSMSKQLDALKKDLKRLDARVEGSGDGATPGPDRDPEAEKPPHY</sequence>
<evidence type="ECO:0000313" key="2">
    <source>
        <dbReference type="EMBL" id="NDV63563.1"/>
    </source>
</evidence>
<gene>
    <name evidence="2" type="ORF">G0Q06_13950</name>
</gene>
<comment type="caution">
    <text evidence="2">The sequence shown here is derived from an EMBL/GenBank/DDBJ whole genome shotgun (WGS) entry which is preliminary data.</text>
</comment>
<keyword evidence="3" id="KW-1185">Reference proteome</keyword>
<feature type="region of interest" description="Disordered" evidence="1">
    <location>
        <begin position="78"/>
        <end position="106"/>
    </location>
</feature>
<dbReference type="InterPro" id="IPR007236">
    <property type="entry name" value="SlyX"/>
</dbReference>
<name>A0A6B2M477_9BACT</name>
<reference evidence="2 3" key="1">
    <citation type="submission" date="2020-02" db="EMBL/GenBank/DDBJ databases">
        <title>Albibacoteraceae fam. nov., the first described family within the subdivision 4 Verrucomicrobia.</title>
        <authorList>
            <person name="Xi F."/>
        </authorList>
    </citation>
    <scope>NUCLEOTIDE SEQUENCE [LARGE SCALE GENOMIC DNA]</scope>
    <source>
        <strain evidence="2 3">CK1056</strain>
    </source>
</reference>
<dbReference type="Proteomes" id="UP000478417">
    <property type="component" value="Unassembled WGS sequence"/>
</dbReference>
<protein>
    <submittedName>
        <fullName evidence="2">SlyX family protein</fullName>
    </submittedName>
</protein>
<feature type="compositionally biased region" description="Basic and acidic residues" evidence="1">
    <location>
        <begin position="94"/>
        <end position="106"/>
    </location>
</feature>
<dbReference type="RefSeq" id="WP_163967265.1">
    <property type="nucleotide sequence ID" value="NZ_JAAGNX010000003.1"/>
</dbReference>